<evidence type="ECO:0000313" key="2">
    <source>
        <dbReference type="Proteomes" id="UP000266673"/>
    </source>
</evidence>
<name>A0A397VDK5_9GLOM</name>
<dbReference type="Proteomes" id="UP000266673">
    <property type="component" value="Unassembled WGS sequence"/>
</dbReference>
<organism evidence="1 2">
    <name type="scientific">Gigaspora rosea</name>
    <dbReference type="NCBI Taxonomy" id="44941"/>
    <lineage>
        <taxon>Eukaryota</taxon>
        <taxon>Fungi</taxon>
        <taxon>Fungi incertae sedis</taxon>
        <taxon>Mucoromycota</taxon>
        <taxon>Glomeromycotina</taxon>
        <taxon>Glomeromycetes</taxon>
        <taxon>Diversisporales</taxon>
        <taxon>Gigasporaceae</taxon>
        <taxon>Gigaspora</taxon>
    </lineage>
</organism>
<dbReference type="AlphaFoldDB" id="A0A397VDK5"/>
<comment type="caution">
    <text evidence="1">The sequence shown here is derived from an EMBL/GenBank/DDBJ whole genome shotgun (WGS) entry which is preliminary data.</text>
</comment>
<reference evidence="1 2" key="1">
    <citation type="submission" date="2018-06" db="EMBL/GenBank/DDBJ databases">
        <title>Comparative genomics reveals the genomic features of Rhizophagus irregularis, R. cerebriforme, R. diaphanum and Gigaspora rosea, and their symbiotic lifestyle signature.</title>
        <authorList>
            <person name="Morin E."/>
            <person name="San Clemente H."/>
            <person name="Chen E.C.H."/>
            <person name="De La Providencia I."/>
            <person name="Hainaut M."/>
            <person name="Kuo A."/>
            <person name="Kohler A."/>
            <person name="Murat C."/>
            <person name="Tang N."/>
            <person name="Roy S."/>
            <person name="Loubradou J."/>
            <person name="Henrissat B."/>
            <person name="Grigoriev I.V."/>
            <person name="Corradi N."/>
            <person name="Roux C."/>
            <person name="Martin F.M."/>
        </authorList>
    </citation>
    <scope>NUCLEOTIDE SEQUENCE [LARGE SCALE GENOMIC DNA]</scope>
    <source>
        <strain evidence="1 2">DAOM 194757</strain>
    </source>
</reference>
<evidence type="ECO:0000313" key="1">
    <source>
        <dbReference type="EMBL" id="RIB20082.1"/>
    </source>
</evidence>
<accession>A0A397VDK5</accession>
<protein>
    <submittedName>
        <fullName evidence="1">Uncharacterized protein</fullName>
    </submittedName>
</protein>
<proteinExistence type="predicted"/>
<keyword evidence="2" id="KW-1185">Reference proteome</keyword>
<dbReference type="EMBL" id="QKWP01000438">
    <property type="protein sequence ID" value="RIB20082.1"/>
    <property type="molecule type" value="Genomic_DNA"/>
</dbReference>
<sequence>MDKQIWKLMLTQAKDTDKLLAKPNNDTEALQAWEYIKTALKDTRFLLLNSLSYTNDLRKRQKSLKVISPNYTLPKNKDKVFEVAVINPFILEVIPVLAECEGAITGHTIDHKIRKTSFGAATIMEVVQEYTTIKTMHQTKERSNTSGNEFNVSSSSMVTTDRYLFLDTHQAITSYLSYEIQKLLEKRYIEHPNAICVAILLIEIFEIKI</sequence>
<dbReference type="OrthoDB" id="2365692at2759"/>
<gene>
    <name evidence="1" type="ORF">C2G38_2180258</name>
</gene>